<dbReference type="Proteomes" id="UP000789525">
    <property type="component" value="Unassembled WGS sequence"/>
</dbReference>
<protein>
    <submittedName>
        <fullName evidence="1">6452_t:CDS:1</fullName>
    </submittedName>
</protein>
<proteinExistence type="predicted"/>
<reference evidence="1" key="1">
    <citation type="submission" date="2021-06" db="EMBL/GenBank/DDBJ databases">
        <authorList>
            <person name="Kallberg Y."/>
            <person name="Tangrot J."/>
            <person name="Rosling A."/>
        </authorList>
    </citation>
    <scope>NUCLEOTIDE SEQUENCE</scope>
    <source>
        <strain evidence="1">CL356</strain>
    </source>
</reference>
<dbReference type="EMBL" id="CAJVPT010005243">
    <property type="protein sequence ID" value="CAG8517927.1"/>
    <property type="molecule type" value="Genomic_DNA"/>
</dbReference>
<name>A0ACA9LAL3_9GLOM</name>
<evidence type="ECO:0000313" key="1">
    <source>
        <dbReference type="EMBL" id="CAG8517927.1"/>
    </source>
</evidence>
<evidence type="ECO:0000313" key="2">
    <source>
        <dbReference type="Proteomes" id="UP000789525"/>
    </source>
</evidence>
<comment type="caution">
    <text evidence="1">The sequence shown here is derived from an EMBL/GenBank/DDBJ whole genome shotgun (WGS) entry which is preliminary data.</text>
</comment>
<organism evidence="1 2">
    <name type="scientific">Acaulospora colombiana</name>
    <dbReference type="NCBI Taxonomy" id="27376"/>
    <lineage>
        <taxon>Eukaryota</taxon>
        <taxon>Fungi</taxon>
        <taxon>Fungi incertae sedis</taxon>
        <taxon>Mucoromycota</taxon>
        <taxon>Glomeromycotina</taxon>
        <taxon>Glomeromycetes</taxon>
        <taxon>Diversisporales</taxon>
        <taxon>Acaulosporaceae</taxon>
        <taxon>Acaulospora</taxon>
    </lineage>
</organism>
<gene>
    <name evidence="1" type="ORF">ACOLOM_LOCUS3521</name>
</gene>
<feature type="non-terminal residue" evidence="1">
    <location>
        <position position="215"/>
    </location>
</feature>
<keyword evidence="2" id="KW-1185">Reference proteome</keyword>
<sequence length="215" mass="24616">MLAACQHLISLSKSELVSLSTLYHCINHPINVTIIINSCIRRIEEITFTINYVERVKSHASRFRITKNSLTPAPGKLESHDIQHDLRKDHEEVDEFYSNFPGYGKGGKEDQWIKEVDVESASKKKEEVGDVLKLGAVDKCNHPVVTYLAVRWSLKEATYKALYPHQRITWKDLSVRKVEGKPSLIISKEFQRKNLFNITKTHSSISHDGEYVVAQ</sequence>
<accession>A0ACA9LAL3</accession>